<dbReference type="CDD" id="cd05266">
    <property type="entry name" value="SDR_a4"/>
    <property type="match status" value="1"/>
</dbReference>
<feature type="domain" description="NAD-dependent epimerase/dehydratase" evidence="2">
    <location>
        <begin position="89"/>
        <end position="205"/>
    </location>
</feature>
<keyword evidence="1" id="KW-0520">NAD</keyword>
<evidence type="ECO:0000313" key="5">
    <source>
        <dbReference type="Proteomes" id="UP000054639"/>
    </source>
</evidence>
<accession>A0A378KQ73</accession>
<dbReference type="SUPFAM" id="SSF51735">
    <property type="entry name" value="NAD(P)-binding Rossmann-fold domains"/>
    <property type="match status" value="1"/>
</dbReference>
<proteinExistence type="predicted"/>
<dbReference type="Proteomes" id="UP000054639">
    <property type="component" value="Unassembled WGS sequence"/>
</dbReference>
<dbReference type="OrthoDB" id="9808276at2"/>
<evidence type="ECO:0000313" key="6">
    <source>
        <dbReference type="Proteomes" id="UP000254230"/>
    </source>
</evidence>
<dbReference type="Proteomes" id="UP000254230">
    <property type="component" value="Unassembled WGS sequence"/>
</dbReference>
<dbReference type="InterPro" id="IPR001509">
    <property type="entry name" value="Epimerase_deHydtase"/>
</dbReference>
<evidence type="ECO:0000256" key="1">
    <source>
        <dbReference type="ARBA" id="ARBA00023027"/>
    </source>
</evidence>
<dbReference type="STRING" id="45072.Lqua_3479"/>
<keyword evidence="5" id="KW-1185">Reference proteome</keyword>
<dbReference type="EMBL" id="LNYR01000049">
    <property type="protein sequence ID" value="KTD42501.1"/>
    <property type="molecule type" value="Genomic_DNA"/>
</dbReference>
<organism evidence="4 6">
    <name type="scientific">Legionella quateirensis</name>
    <dbReference type="NCBI Taxonomy" id="45072"/>
    <lineage>
        <taxon>Bacteria</taxon>
        <taxon>Pseudomonadati</taxon>
        <taxon>Pseudomonadota</taxon>
        <taxon>Gammaproteobacteria</taxon>
        <taxon>Legionellales</taxon>
        <taxon>Legionellaceae</taxon>
        <taxon>Legionella</taxon>
    </lineage>
</organism>
<evidence type="ECO:0000259" key="2">
    <source>
        <dbReference type="Pfam" id="PF01370"/>
    </source>
</evidence>
<dbReference type="PANTHER" id="PTHR43574">
    <property type="entry name" value="EPIMERASE-RELATED"/>
    <property type="match status" value="1"/>
</dbReference>
<dbReference type="InterPro" id="IPR036291">
    <property type="entry name" value="NAD(P)-bd_dom_sf"/>
</dbReference>
<reference evidence="3 5" key="1">
    <citation type="submission" date="2015-11" db="EMBL/GenBank/DDBJ databases">
        <title>Genomic analysis of 38 Legionella species identifies large and diverse effector repertoires.</title>
        <authorList>
            <person name="Burstein D."/>
            <person name="Amaro F."/>
            <person name="Zusman T."/>
            <person name="Lifshitz Z."/>
            <person name="Cohen O."/>
            <person name="Gilbert J.A."/>
            <person name="Pupko T."/>
            <person name="Shuman H.A."/>
            <person name="Segal G."/>
        </authorList>
    </citation>
    <scope>NUCLEOTIDE SEQUENCE [LARGE SCALE GENOMIC DNA]</scope>
    <source>
        <strain evidence="3 5">ATCC 49507</strain>
    </source>
</reference>
<reference evidence="4 6" key="2">
    <citation type="submission" date="2018-06" db="EMBL/GenBank/DDBJ databases">
        <authorList>
            <consortium name="Pathogen Informatics"/>
            <person name="Doyle S."/>
        </authorList>
    </citation>
    <scope>NUCLEOTIDE SEQUENCE [LARGE SCALE GENOMIC DNA]</scope>
    <source>
        <strain evidence="4 6">NCTC12376</strain>
    </source>
</reference>
<name>A0A378KQ73_9GAMM</name>
<gene>
    <name evidence="3" type="ORF">Lqua_3479</name>
    <name evidence="4" type="ORF">NCTC12376_00838</name>
</gene>
<dbReference type="Gene3D" id="3.40.50.720">
    <property type="entry name" value="NAD(P)-binding Rossmann-like Domain"/>
    <property type="match status" value="1"/>
</dbReference>
<protein>
    <submittedName>
        <fullName evidence="3 4">NAD-dependent epimerase/dehydratase</fullName>
    </submittedName>
</protein>
<dbReference type="Pfam" id="PF01370">
    <property type="entry name" value="Epimerase"/>
    <property type="match status" value="1"/>
</dbReference>
<dbReference type="RefSeq" id="WP_058475586.1">
    <property type="nucleotide sequence ID" value="NZ_CAAAIL010000012.1"/>
</dbReference>
<sequence>MHHLILGYGYCGYYLAQELLKNQQNVTALSRHLNHEMALPGLNHLAIDLNQPFDWTEPDTILYYLIPPPAQGDHDVFLKQFLGHSLIKARKVLYFGSSGVYGNHQGAWVNEDSPCLINYSRQLRRLDAEQQWLSFCAHQEIEAVLLRIAGIYGPNRLPIDAAKTKTAVMELNKAPHTNHIFVKDLAKIASLFGQNKVPHTLYNVADGDPKPMGSLQQLVAQSLGVEEAPYESWEQIWEKASPMKREFIKGSKRLDITRLRATLGSSYELTTLSDGVNQSLQDYIVS</sequence>
<evidence type="ECO:0000313" key="3">
    <source>
        <dbReference type="EMBL" id="KTD42501.1"/>
    </source>
</evidence>
<dbReference type="EMBL" id="UGOW01000001">
    <property type="protein sequence ID" value="STY17044.1"/>
    <property type="molecule type" value="Genomic_DNA"/>
</dbReference>
<evidence type="ECO:0000313" key="4">
    <source>
        <dbReference type="EMBL" id="STY17044.1"/>
    </source>
</evidence>
<dbReference type="AlphaFoldDB" id="A0A378KQ73"/>